<feature type="chain" id="PRO_5027767090" description="Lipoprotein" evidence="1">
    <location>
        <begin position="23"/>
        <end position="801"/>
    </location>
</feature>
<dbReference type="Gene3D" id="2.60.120.380">
    <property type="match status" value="1"/>
</dbReference>
<dbReference type="EMBL" id="BLXZ01000001">
    <property type="protein sequence ID" value="GFO66657.1"/>
    <property type="molecule type" value="Genomic_DNA"/>
</dbReference>
<evidence type="ECO:0000256" key="1">
    <source>
        <dbReference type="SAM" id="SignalP"/>
    </source>
</evidence>
<organism evidence="2 3">
    <name type="scientific">Geomonas limicola</name>
    <dbReference type="NCBI Taxonomy" id="2740186"/>
    <lineage>
        <taxon>Bacteria</taxon>
        <taxon>Pseudomonadati</taxon>
        <taxon>Thermodesulfobacteriota</taxon>
        <taxon>Desulfuromonadia</taxon>
        <taxon>Geobacterales</taxon>
        <taxon>Geobacteraceae</taxon>
        <taxon>Geomonas</taxon>
    </lineage>
</organism>
<name>A0A6V8N447_9BACT</name>
<dbReference type="Proteomes" id="UP000587586">
    <property type="component" value="Unassembled WGS sequence"/>
</dbReference>
<evidence type="ECO:0000313" key="2">
    <source>
        <dbReference type="EMBL" id="GFO66657.1"/>
    </source>
</evidence>
<keyword evidence="1" id="KW-0732">Signal</keyword>
<feature type="signal peptide" evidence="1">
    <location>
        <begin position="1"/>
        <end position="22"/>
    </location>
</feature>
<evidence type="ECO:0000313" key="3">
    <source>
        <dbReference type="Proteomes" id="UP000587586"/>
    </source>
</evidence>
<protein>
    <recommendedName>
        <fullName evidence="4">Lipoprotein</fullName>
    </recommendedName>
</protein>
<gene>
    <name evidence="2" type="ORF">GMLC_02360</name>
</gene>
<keyword evidence="3" id="KW-1185">Reference proteome</keyword>
<accession>A0A6V8N447</accession>
<reference evidence="3" key="1">
    <citation type="submission" date="2020-06" db="EMBL/GenBank/DDBJ databases">
        <title>Draft genomic sequecing of Geomonas sp. Red745.</title>
        <authorList>
            <person name="Itoh H."/>
            <person name="Xu Z.X."/>
            <person name="Ushijima N."/>
            <person name="Masuda Y."/>
            <person name="Shiratori Y."/>
            <person name="Senoo K."/>
        </authorList>
    </citation>
    <scope>NUCLEOTIDE SEQUENCE [LARGE SCALE GENOMIC DNA]</scope>
    <source>
        <strain evidence="3">Red745</strain>
    </source>
</reference>
<dbReference type="PROSITE" id="PS51257">
    <property type="entry name" value="PROKAR_LIPOPROTEIN"/>
    <property type="match status" value="1"/>
</dbReference>
<dbReference type="AlphaFoldDB" id="A0A6V8N447"/>
<dbReference type="RefSeq" id="WP_183359195.1">
    <property type="nucleotide sequence ID" value="NZ_BLXZ01000001.1"/>
</dbReference>
<proteinExistence type="predicted"/>
<sequence length="801" mass="88387">MRRSYVKGTILMLLIAVPLALTGCSDGGGGGAATTVKAVALAFDADGDGTPDVLDDYPADSGNTAFAVCSEADQTSTHDTMDTALGKAAPYPAQTTFKGSVDALNTPDYYAVKLEAGKTYSVVFYDPQKLDGRALTFAPDLSVYTGKVGYLLGIPDDEEMIQGVASVVGDTEMLPVTNSSGDSQEMVVLSFTAQESRVHYLSVKSEQPNDLGELSQYRFDLIEDENKNGLAVDYLAPDGSTYTPEDIVYLRGEMRQHVDQWYSDGSPKTFLASAKPAFDAAVTYLTVAHSGSLCNDKTSLSPFVADIPWNSDYKFGYGIDATTGLPANKLQAVSSFTPPAPVNASTKTDTNIYFIKTDSDYTQEIQAGLNTTFSSFGVTFKASGSYTDNIKYSEKEATLILKYYIKETEYRLFDPAGGAYTLLPAAKTYLAQNNSDFRNQYGDYFIAGARYGAQYIATLHITAASAEQLRIIETKLTEASKTYKFDATEEFKAKFREATQNSTVEVKRSTIGGDETKLSAGTTPDQMFDELKAFIQSCTKENRAPLDAYMLRFNQMPDGAAVATEINVNSCVFSATRNLTKDYLALSSRMKTIVGLDPSTFQAGVQNDYAVAYDNLVNEISDNRQTIFKDRALIESYGANVKDALDKYSALIDRQSFFLKLVQLQKNWPYHTEHQARESGFKSYYLSKVVDDDIFKPSKGDTFNTEYHQGWHVGYREWYPSWAPGTNSIVCYIKIDVDSSTRSDDCWDDNHPSLGRDHLAFHFKSGYDRKGSWWLKAKGIYLGASGKSSTGNYPFNWEMML</sequence>
<comment type="caution">
    <text evidence="2">The sequence shown here is derived from an EMBL/GenBank/DDBJ whole genome shotgun (WGS) entry which is preliminary data.</text>
</comment>
<evidence type="ECO:0008006" key="4">
    <source>
        <dbReference type="Google" id="ProtNLM"/>
    </source>
</evidence>